<proteinExistence type="inferred from homology"/>
<dbReference type="Gene3D" id="3.90.120.10">
    <property type="entry name" value="DNA Methylase, subunit A, domain 2"/>
    <property type="match status" value="1"/>
</dbReference>
<evidence type="ECO:0000256" key="4">
    <source>
        <dbReference type="ARBA" id="ARBA00022691"/>
    </source>
</evidence>
<dbReference type="Proteomes" id="UP000549394">
    <property type="component" value="Unassembled WGS sequence"/>
</dbReference>
<evidence type="ECO:0000256" key="11">
    <source>
        <dbReference type="RuleBase" id="RU000417"/>
    </source>
</evidence>
<dbReference type="GO" id="GO:0006346">
    <property type="term" value="P:DNA methylation-dependent constitutive heterochromatin formation"/>
    <property type="evidence" value="ECO:0007669"/>
    <property type="project" value="InterPro"/>
</dbReference>
<feature type="domain" description="BAH" evidence="13">
    <location>
        <begin position="388"/>
        <end position="511"/>
    </location>
</feature>
<feature type="region of interest" description="Disordered" evidence="12">
    <location>
        <begin position="300"/>
        <end position="324"/>
    </location>
</feature>
<dbReference type="InterPro" id="IPR029063">
    <property type="entry name" value="SAM-dependent_MTases_sf"/>
</dbReference>
<dbReference type="PANTHER" id="PTHR10629">
    <property type="entry name" value="CYTOSINE-SPECIFIC METHYLTRANSFERASE"/>
    <property type="match status" value="1"/>
</dbReference>
<dbReference type="EMBL" id="CAJFCJ010000005">
    <property type="protein sequence ID" value="CAD5114719.1"/>
    <property type="molecule type" value="Genomic_DNA"/>
</dbReference>
<dbReference type="EC" id="2.1.1.37" evidence="11"/>
<keyword evidence="4 9" id="KW-0949">S-adenosyl-L-methionine</keyword>
<dbReference type="InterPro" id="IPR022702">
    <property type="entry name" value="Cytosine_MeTrfase1_RFD"/>
</dbReference>
<evidence type="ECO:0000256" key="1">
    <source>
        <dbReference type="ARBA" id="ARBA00004123"/>
    </source>
</evidence>
<dbReference type="Gene3D" id="2.30.30.490">
    <property type="match status" value="2"/>
</dbReference>
<dbReference type="InterPro" id="IPR001525">
    <property type="entry name" value="C5_MeTfrase"/>
</dbReference>
<dbReference type="FunFam" id="3.90.120.10:FF:000001">
    <property type="entry name" value="DNA (cytosine-5)-methyltransferase"/>
    <property type="match status" value="1"/>
</dbReference>
<dbReference type="InterPro" id="IPR050390">
    <property type="entry name" value="C5-Methyltransferase"/>
</dbReference>
<dbReference type="InterPro" id="IPR001025">
    <property type="entry name" value="BAH_dom"/>
</dbReference>
<dbReference type="GO" id="GO:0044027">
    <property type="term" value="P:negative regulation of gene expression via chromosomal CpG island methylation"/>
    <property type="evidence" value="ECO:0007669"/>
    <property type="project" value="TreeGrafter"/>
</dbReference>
<keyword evidence="15" id="KW-1185">Reference proteome</keyword>
<evidence type="ECO:0000256" key="5">
    <source>
        <dbReference type="ARBA" id="ARBA00022737"/>
    </source>
</evidence>
<dbReference type="OrthoDB" id="5376140at2759"/>
<dbReference type="Gene3D" id="3.40.50.150">
    <property type="entry name" value="Vaccinia Virus protein VP39"/>
    <property type="match status" value="1"/>
</dbReference>
<organism evidence="14 15">
    <name type="scientific">Dimorphilus gyrociliatus</name>
    <dbReference type="NCBI Taxonomy" id="2664684"/>
    <lineage>
        <taxon>Eukaryota</taxon>
        <taxon>Metazoa</taxon>
        <taxon>Spiralia</taxon>
        <taxon>Lophotrochozoa</taxon>
        <taxon>Annelida</taxon>
        <taxon>Polychaeta</taxon>
        <taxon>Polychaeta incertae sedis</taxon>
        <taxon>Dinophilidae</taxon>
        <taxon>Dimorphilus</taxon>
    </lineage>
</organism>
<name>A0A7I8VJH8_9ANNE</name>
<comment type="similarity">
    <text evidence="9 10">Belongs to the class I-like SAM-binding methyltransferase superfamily. C5-methyltransferase family.</text>
</comment>
<dbReference type="Pfam" id="PF12047">
    <property type="entry name" value="DNMT1-RFD"/>
    <property type="match status" value="1"/>
</dbReference>
<evidence type="ECO:0000256" key="12">
    <source>
        <dbReference type="SAM" id="MobiDB-lite"/>
    </source>
</evidence>
<evidence type="ECO:0000256" key="8">
    <source>
        <dbReference type="PIRSR" id="PIRSR037404-1"/>
    </source>
</evidence>
<dbReference type="GO" id="GO:0003677">
    <property type="term" value="F:DNA binding"/>
    <property type="evidence" value="ECO:0007669"/>
    <property type="project" value="UniProtKB-KW"/>
</dbReference>
<dbReference type="Gene3D" id="1.10.10.2230">
    <property type="match status" value="1"/>
</dbReference>
<dbReference type="SMART" id="SM00439">
    <property type="entry name" value="BAH"/>
    <property type="match status" value="2"/>
</dbReference>
<feature type="domain" description="BAH" evidence="13">
    <location>
        <begin position="600"/>
        <end position="726"/>
    </location>
</feature>
<keyword evidence="5" id="KW-0677">Repeat</keyword>
<evidence type="ECO:0000313" key="14">
    <source>
        <dbReference type="EMBL" id="CAD5114719.1"/>
    </source>
</evidence>
<keyword evidence="7" id="KW-0539">Nucleus</keyword>
<dbReference type="GO" id="GO:0003682">
    <property type="term" value="F:chromatin binding"/>
    <property type="evidence" value="ECO:0007669"/>
    <property type="project" value="InterPro"/>
</dbReference>
<comment type="catalytic activity">
    <reaction evidence="11">
        <text>a 2'-deoxycytidine in DNA + S-adenosyl-L-methionine = a 5-methyl-2'-deoxycytidine in DNA + S-adenosyl-L-homocysteine + H(+)</text>
        <dbReference type="Rhea" id="RHEA:13681"/>
        <dbReference type="Rhea" id="RHEA-COMP:11369"/>
        <dbReference type="Rhea" id="RHEA-COMP:11370"/>
        <dbReference type="ChEBI" id="CHEBI:15378"/>
        <dbReference type="ChEBI" id="CHEBI:57856"/>
        <dbReference type="ChEBI" id="CHEBI:59789"/>
        <dbReference type="ChEBI" id="CHEBI:85452"/>
        <dbReference type="ChEBI" id="CHEBI:85454"/>
        <dbReference type="EC" id="2.1.1.37"/>
    </reaction>
</comment>
<evidence type="ECO:0000256" key="2">
    <source>
        <dbReference type="ARBA" id="ARBA00022603"/>
    </source>
</evidence>
<comment type="caution">
    <text evidence="14">The sequence shown here is derived from an EMBL/GenBank/DDBJ whole genome shotgun (WGS) entry which is preliminary data.</text>
</comment>
<feature type="region of interest" description="Disordered" evidence="12">
    <location>
        <begin position="1"/>
        <end position="21"/>
    </location>
</feature>
<dbReference type="GO" id="GO:0032259">
    <property type="term" value="P:methylation"/>
    <property type="evidence" value="ECO:0007669"/>
    <property type="project" value="UniProtKB-KW"/>
</dbReference>
<dbReference type="GO" id="GO:0005634">
    <property type="term" value="C:nucleus"/>
    <property type="evidence" value="ECO:0007669"/>
    <property type="project" value="UniProtKB-SubCell"/>
</dbReference>
<evidence type="ECO:0000259" key="13">
    <source>
        <dbReference type="PROSITE" id="PS51038"/>
    </source>
</evidence>
<dbReference type="Pfam" id="PF00145">
    <property type="entry name" value="DNA_methylase"/>
    <property type="match status" value="1"/>
</dbReference>
<feature type="compositionally biased region" description="Acidic residues" evidence="12">
    <location>
        <begin position="305"/>
        <end position="324"/>
    </location>
</feature>
<evidence type="ECO:0000313" key="15">
    <source>
        <dbReference type="Proteomes" id="UP000549394"/>
    </source>
</evidence>
<accession>A0A7I8VJH8</accession>
<dbReference type="PROSITE" id="PS51679">
    <property type="entry name" value="SAM_MT_C5"/>
    <property type="match status" value="1"/>
</dbReference>
<dbReference type="InterPro" id="IPR018117">
    <property type="entry name" value="C5_DNA_meth_AS"/>
</dbReference>
<protein>
    <recommendedName>
        <fullName evidence="11">Cytosine-specific methyltransferase</fullName>
        <ecNumber evidence="11">2.1.1.37</ecNumber>
    </recommendedName>
</protein>
<reference evidence="14 15" key="1">
    <citation type="submission" date="2020-08" db="EMBL/GenBank/DDBJ databases">
        <authorList>
            <person name="Hejnol A."/>
        </authorList>
    </citation>
    <scope>NUCLEOTIDE SEQUENCE [LARGE SCALE GENOMIC DNA]</scope>
</reference>
<dbReference type="Pfam" id="PF01426">
    <property type="entry name" value="BAH"/>
    <property type="match status" value="2"/>
</dbReference>
<dbReference type="NCBIfam" id="TIGR00675">
    <property type="entry name" value="dcm"/>
    <property type="match status" value="1"/>
</dbReference>
<gene>
    <name evidence="14" type="ORF">DGYR_LOCUS3542</name>
</gene>
<dbReference type="AlphaFoldDB" id="A0A7I8VJH8"/>
<dbReference type="PIRSF" id="PIRSF037404">
    <property type="entry name" value="DNMT1"/>
    <property type="match status" value="1"/>
</dbReference>
<dbReference type="PRINTS" id="PR00105">
    <property type="entry name" value="C5METTRFRASE"/>
</dbReference>
<evidence type="ECO:0000256" key="10">
    <source>
        <dbReference type="RuleBase" id="RU000416"/>
    </source>
</evidence>
<comment type="subcellular location">
    <subcellularLocation>
        <location evidence="1">Nucleus</location>
    </subcellularLocation>
</comment>
<dbReference type="PROSITE" id="PS51038">
    <property type="entry name" value="BAH"/>
    <property type="match status" value="2"/>
</dbReference>
<sequence length="1209" mass="139619">MLKSRKKRTITNQSNNANKVRKENDHLTFSNILIFKKSEKSWEEIIIDEKYSTSYDYVPQVHITNFVIYDEENHIVSIDSGILTRNHQLKLDGYAKPIYNLDTTLTGGNYVKEVSGISSWFITGFTEEDNIRIGLVRCDDGDEIWLSEPAEIYQPFYRPLLQKSTIFKGIITFATTRIDEDPSYEDLTIYLSEQTLPDNQIFSTDFLVSNVKWMWEQIVSYDSARDENEESILHMRCLRYIMKLTGVKLNKKLGSTTRIRRKEKELRETKPKKPILTKATVTPLVKYIFEEVFQGQLASGKTNDNEVEENAEDADEEDCEGDDDVTIKNTDIKILQELRSSSRNSSLSSTSSSLLVKNEKDNSVRWFNDPIFQYSGINYYESCEYNDMWLRVGDCIRYKATDKILLFRIIHLTENKYKSQKWHGHFFLKSCETLLGEYGEQQELFLVEECFESTFKNIIEKIEVNFLDSEQQWQNRKFTTKVDSKVDTKDRNSYYCSKMYNSSAAMFSDIPAIYKEIDMYSLAASHKKSCNLNQSNKDTVSIEKDGKEILSVSFKNITYEVNDCVYIENDAYTFKAFQPEKKEKAPEEDKTLDRPERYRHLRDRNPVVLAQPVLIGHIRKICRISSKLSDKSFGFVINKLYRPENTNLGNNSIYSGYLHRLYYSNESAQVTLSQVKGKCFVITEEYAEKFYQDCDEPLGRYFDQGPDRFYIAAMYCHKRNIFKDLPSDIKKHFETKTIHELKPVKKLVTLDVFAGCGGLSEGLHQSGISEAKWAIEFNTDAANSYQKRFPNAKVYNLDCNQLLDEALEAYEKGTDTPYPKPGEVELLCGGPPCQGFSGMNRFNKRDYSKFKNSLIASFYSYCDFYRPKYIIMENVRTFFVHKKSEVFRLTVTALLKMGYQCRFGILQAGCYGIPQSRRRAFIIGAAPGHKLPNFPEPTHAFSFSGLNLSAGNMKFGICFKNLYAPLRTITVRDAIMDLPKIENNQRDLHTELEYKGLPDSHYQRLLRKDTGDTVFDHICKPLNVLVIERIKHVPKSPKSDWRDIPNIEITLQDGRIIKKLVYEYDDIQNGRGPNGELRGVCKCATVKGKIEGLKCQDLNQQDTLIPWCLPHTGNRHNDWTGLYGRLDWNGHFITTVTNPDPMAKQGRVVHPNQDRVVSVRENARSQGFPDSFTFCGIIPERYRQIGNAVPPPLSKAIGGEFKKILMDQK</sequence>
<evidence type="ECO:0000256" key="6">
    <source>
        <dbReference type="ARBA" id="ARBA00023125"/>
    </source>
</evidence>
<dbReference type="GO" id="GO:0003886">
    <property type="term" value="F:DNA (cytosine-5-)-methyltransferase activity"/>
    <property type="evidence" value="ECO:0007669"/>
    <property type="project" value="UniProtKB-EC"/>
</dbReference>
<evidence type="ECO:0000256" key="3">
    <source>
        <dbReference type="ARBA" id="ARBA00022679"/>
    </source>
</evidence>
<evidence type="ECO:0000256" key="9">
    <source>
        <dbReference type="PROSITE-ProRule" id="PRU01016"/>
    </source>
</evidence>
<keyword evidence="6" id="KW-0238">DNA-binding</keyword>
<dbReference type="PROSITE" id="PS00094">
    <property type="entry name" value="C5_MTASE_1"/>
    <property type="match status" value="1"/>
</dbReference>
<dbReference type="PANTHER" id="PTHR10629:SF52">
    <property type="entry name" value="DNA (CYTOSINE-5)-METHYLTRANSFERASE 1"/>
    <property type="match status" value="1"/>
</dbReference>
<evidence type="ECO:0000256" key="7">
    <source>
        <dbReference type="ARBA" id="ARBA00023242"/>
    </source>
</evidence>
<dbReference type="SUPFAM" id="SSF53335">
    <property type="entry name" value="S-adenosyl-L-methionine-dependent methyltransferases"/>
    <property type="match status" value="1"/>
</dbReference>
<dbReference type="InterPro" id="IPR043151">
    <property type="entry name" value="BAH_sf"/>
</dbReference>
<feature type="active site" evidence="8 9">
    <location>
        <position position="833"/>
    </location>
</feature>
<keyword evidence="3 9" id="KW-0808">Transferase</keyword>
<keyword evidence="2 9" id="KW-0489">Methyltransferase</keyword>